<keyword evidence="2" id="KW-1185">Reference proteome</keyword>
<protein>
    <submittedName>
        <fullName evidence="1">Uncharacterized protein</fullName>
    </submittedName>
</protein>
<evidence type="ECO:0000313" key="2">
    <source>
        <dbReference type="Proteomes" id="UP001054837"/>
    </source>
</evidence>
<proteinExistence type="predicted"/>
<gene>
    <name evidence="1" type="ORF">CDAR_43451</name>
</gene>
<dbReference type="EMBL" id="BPLQ01014670">
    <property type="protein sequence ID" value="GIY81921.1"/>
    <property type="molecule type" value="Genomic_DNA"/>
</dbReference>
<evidence type="ECO:0000313" key="1">
    <source>
        <dbReference type="EMBL" id="GIY81921.1"/>
    </source>
</evidence>
<dbReference type="AlphaFoldDB" id="A0AAV4WGD4"/>
<comment type="caution">
    <text evidence="1">The sequence shown here is derived from an EMBL/GenBank/DDBJ whole genome shotgun (WGS) entry which is preliminary data.</text>
</comment>
<sequence>MIDPRYRSYVKEDIKPAAIHRIQKTCEKYPGHYAPSDFSLTPLPLQPLPLFSPIPFGHHARASFCLMLPHLGKKALNIPACVRIFLMAGKGGRVMQTMEGGWIQWVVSAKWD</sequence>
<name>A0AAV4WGD4_9ARAC</name>
<dbReference type="Proteomes" id="UP001054837">
    <property type="component" value="Unassembled WGS sequence"/>
</dbReference>
<accession>A0AAV4WGD4</accession>
<reference evidence="1 2" key="1">
    <citation type="submission" date="2021-06" db="EMBL/GenBank/DDBJ databases">
        <title>Caerostris darwini draft genome.</title>
        <authorList>
            <person name="Kono N."/>
            <person name="Arakawa K."/>
        </authorList>
    </citation>
    <scope>NUCLEOTIDE SEQUENCE [LARGE SCALE GENOMIC DNA]</scope>
</reference>
<organism evidence="1 2">
    <name type="scientific">Caerostris darwini</name>
    <dbReference type="NCBI Taxonomy" id="1538125"/>
    <lineage>
        <taxon>Eukaryota</taxon>
        <taxon>Metazoa</taxon>
        <taxon>Ecdysozoa</taxon>
        <taxon>Arthropoda</taxon>
        <taxon>Chelicerata</taxon>
        <taxon>Arachnida</taxon>
        <taxon>Araneae</taxon>
        <taxon>Araneomorphae</taxon>
        <taxon>Entelegynae</taxon>
        <taxon>Araneoidea</taxon>
        <taxon>Araneidae</taxon>
        <taxon>Caerostris</taxon>
    </lineage>
</organism>